<dbReference type="PATRIC" id="fig|476652.3.peg.4508"/>
<dbReference type="CDD" id="cd01299">
    <property type="entry name" value="Met_dep_hydrolase_A"/>
    <property type="match status" value="1"/>
</dbReference>
<feature type="domain" description="Amidohydrolase-related" evidence="1">
    <location>
        <begin position="55"/>
        <end position="404"/>
    </location>
</feature>
<evidence type="ECO:0000313" key="3">
    <source>
        <dbReference type="Proteomes" id="UP000036356"/>
    </source>
</evidence>
<dbReference type="Pfam" id="PF01979">
    <property type="entry name" value="Amidohydro_1"/>
    <property type="match status" value="1"/>
</dbReference>
<proteinExistence type="predicted"/>
<dbReference type="SUPFAM" id="SSF51556">
    <property type="entry name" value="Metallo-dependent hydrolases"/>
    <property type="match status" value="1"/>
</dbReference>
<dbReference type="InterPro" id="IPR032466">
    <property type="entry name" value="Metal_Hydrolase"/>
</dbReference>
<dbReference type="RefSeq" id="WP_047812026.1">
    <property type="nucleotide sequence ID" value="NZ_LDZY01000024.1"/>
</dbReference>
<dbReference type="Proteomes" id="UP000036356">
    <property type="component" value="Unassembled WGS sequence"/>
</dbReference>
<dbReference type="InterPro" id="IPR011059">
    <property type="entry name" value="Metal-dep_hydrolase_composite"/>
</dbReference>
<dbReference type="Gene3D" id="3.20.20.140">
    <property type="entry name" value="Metal-dependent hydrolases"/>
    <property type="match status" value="1"/>
</dbReference>
<reference evidence="2 3" key="1">
    <citation type="submission" date="2015-06" db="EMBL/GenBank/DDBJ databases">
        <title>Draft genome of the moderately acidophilic sulfate reducer Candidatus Desulfosporosinus acididurans strain M1.</title>
        <authorList>
            <person name="Poehlein A."/>
            <person name="Petzsch P."/>
            <person name="Johnson B.D."/>
            <person name="Schloemann M."/>
            <person name="Daniel R."/>
            <person name="Muehling M."/>
        </authorList>
    </citation>
    <scope>NUCLEOTIDE SEQUENCE [LARGE SCALE GENOMIC DNA]</scope>
    <source>
        <strain evidence="2 3">M1</strain>
    </source>
</reference>
<accession>A0A0J1FK21</accession>
<evidence type="ECO:0000259" key="1">
    <source>
        <dbReference type="Pfam" id="PF01979"/>
    </source>
</evidence>
<dbReference type="AlphaFoldDB" id="A0A0J1FK21"/>
<dbReference type="EC" id="3.5.2.7" evidence="2"/>
<keyword evidence="2" id="KW-0378">Hydrolase</keyword>
<dbReference type="InterPro" id="IPR057744">
    <property type="entry name" value="OTAase-like"/>
</dbReference>
<dbReference type="Gene3D" id="2.30.40.10">
    <property type="entry name" value="Urease, subunit C, domain 1"/>
    <property type="match status" value="1"/>
</dbReference>
<dbReference type="InterPro" id="IPR006680">
    <property type="entry name" value="Amidohydro-rel"/>
</dbReference>
<gene>
    <name evidence="2" type="primary">hutI_3</name>
    <name evidence="2" type="ORF">DEAC_c42610</name>
</gene>
<dbReference type="SUPFAM" id="SSF51338">
    <property type="entry name" value="Composite domain of metallo-dependent hydrolases"/>
    <property type="match status" value="1"/>
</dbReference>
<dbReference type="EMBL" id="LDZY01000024">
    <property type="protein sequence ID" value="KLU63805.1"/>
    <property type="molecule type" value="Genomic_DNA"/>
</dbReference>
<dbReference type="GO" id="GO:0050480">
    <property type="term" value="F:imidazolonepropionase activity"/>
    <property type="evidence" value="ECO:0007669"/>
    <property type="project" value="UniProtKB-EC"/>
</dbReference>
<dbReference type="PANTHER" id="PTHR43135:SF3">
    <property type="entry name" value="ALPHA-D-RIBOSE 1-METHYLPHOSPHONATE 5-TRIPHOSPHATE DIPHOSPHATASE"/>
    <property type="match status" value="1"/>
</dbReference>
<comment type="caution">
    <text evidence="2">The sequence shown here is derived from an EMBL/GenBank/DDBJ whole genome shotgun (WGS) entry which is preliminary data.</text>
</comment>
<dbReference type="PANTHER" id="PTHR43135">
    <property type="entry name" value="ALPHA-D-RIBOSE 1-METHYLPHOSPHONATE 5-TRIPHOSPHATE DIPHOSPHATASE"/>
    <property type="match status" value="1"/>
</dbReference>
<dbReference type="STRING" id="476652.DEAC_c42610"/>
<name>A0A0J1FK21_9FIRM</name>
<protein>
    <submittedName>
        <fullName evidence="2">Imidazolonepropionase</fullName>
        <ecNumber evidence="2">3.5.2.7</ecNumber>
    </submittedName>
</protein>
<keyword evidence="3" id="KW-1185">Reference proteome</keyword>
<evidence type="ECO:0000313" key="2">
    <source>
        <dbReference type="EMBL" id="KLU63805.1"/>
    </source>
</evidence>
<sequence>MPKIIKCGKLFSAIDGNIQENAIIIIQDNKVSDVKRAEDFAAGANDEIIDLSDKFVLPGLIDTHVHLGFGGNTTLVEVSEPPELVAIKSMRNAELDLLAGFTTVRDEGYPTISGSEIIRNTIAAGLFPGPRVFTSGMYITQTGGHLEYRYPGETLGYSTYKSGNVADSPDEVRAAARLMLKYGADQIKVVVTGGVLSPGNEPGEQNMSVEEIKAAVDVARMHGKIISAHAHGTAGIKAAADAGVSVIEHCTLVDEETINLMAEKGIAIVPTFIVLKVIAEKGAAAGIPDFAVRKATALVGSHLSNIKKAYDAGVRIVFGTDCGTPLTPHGTQAGEFELMLQAGISPTDTLLSATRYAAELLGWDERIGTIEPGKLADIVAVNKNPFEDISVLKNVAWVMKDGKIYKG</sequence>
<dbReference type="InterPro" id="IPR051781">
    <property type="entry name" value="Metallo-dep_Hydrolase"/>
</dbReference>
<organism evidence="2 3">
    <name type="scientific">Desulfosporosinus acididurans</name>
    <dbReference type="NCBI Taxonomy" id="476652"/>
    <lineage>
        <taxon>Bacteria</taxon>
        <taxon>Bacillati</taxon>
        <taxon>Bacillota</taxon>
        <taxon>Clostridia</taxon>
        <taxon>Eubacteriales</taxon>
        <taxon>Desulfitobacteriaceae</taxon>
        <taxon>Desulfosporosinus</taxon>
    </lineage>
</organism>